<feature type="transmembrane region" description="Helical" evidence="1">
    <location>
        <begin position="193"/>
        <end position="211"/>
    </location>
</feature>
<dbReference type="EMBL" id="JADNRY010000079">
    <property type="protein sequence ID" value="KAF9067033.1"/>
    <property type="molecule type" value="Genomic_DNA"/>
</dbReference>
<gene>
    <name evidence="3" type="ORF">BDP27DRAFT_1404087</name>
</gene>
<keyword evidence="1" id="KW-1133">Transmembrane helix</keyword>
<evidence type="ECO:0000313" key="3">
    <source>
        <dbReference type="EMBL" id="KAF9067033.1"/>
    </source>
</evidence>
<evidence type="ECO:0000313" key="4">
    <source>
        <dbReference type="Proteomes" id="UP000772434"/>
    </source>
</evidence>
<dbReference type="OrthoDB" id="2645170at2759"/>
<keyword evidence="4" id="KW-1185">Reference proteome</keyword>
<organism evidence="3 4">
    <name type="scientific">Rhodocollybia butyracea</name>
    <dbReference type="NCBI Taxonomy" id="206335"/>
    <lineage>
        <taxon>Eukaryota</taxon>
        <taxon>Fungi</taxon>
        <taxon>Dikarya</taxon>
        <taxon>Basidiomycota</taxon>
        <taxon>Agaricomycotina</taxon>
        <taxon>Agaricomycetes</taxon>
        <taxon>Agaricomycetidae</taxon>
        <taxon>Agaricales</taxon>
        <taxon>Marasmiineae</taxon>
        <taxon>Omphalotaceae</taxon>
        <taxon>Rhodocollybia</taxon>
    </lineage>
</organism>
<dbReference type="AlphaFoldDB" id="A0A9P5PPD3"/>
<evidence type="ECO:0000256" key="1">
    <source>
        <dbReference type="SAM" id="Phobius"/>
    </source>
</evidence>
<dbReference type="Pfam" id="PF20151">
    <property type="entry name" value="DUF6533"/>
    <property type="match status" value="1"/>
</dbReference>
<dbReference type="InterPro" id="IPR045340">
    <property type="entry name" value="DUF6533"/>
</dbReference>
<feature type="transmembrane region" description="Helical" evidence="1">
    <location>
        <begin position="100"/>
        <end position="123"/>
    </location>
</feature>
<feature type="transmembrane region" description="Helical" evidence="1">
    <location>
        <begin position="72"/>
        <end position="88"/>
    </location>
</feature>
<accession>A0A9P5PPD3</accession>
<evidence type="ECO:0000259" key="2">
    <source>
        <dbReference type="Pfam" id="PF20151"/>
    </source>
</evidence>
<reference evidence="3" key="1">
    <citation type="submission" date="2020-11" db="EMBL/GenBank/DDBJ databases">
        <authorList>
            <consortium name="DOE Joint Genome Institute"/>
            <person name="Ahrendt S."/>
            <person name="Riley R."/>
            <person name="Andreopoulos W."/>
            <person name="Labutti K."/>
            <person name="Pangilinan J."/>
            <person name="Ruiz-Duenas F.J."/>
            <person name="Barrasa J.M."/>
            <person name="Sanchez-Garcia M."/>
            <person name="Camarero S."/>
            <person name="Miyauchi S."/>
            <person name="Serrano A."/>
            <person name="Linde D."/>
            <person name="Babiker R."/>
            <person name="Drula E."/>
            <person name="Ayuso-Fernandez I."/>
            <person name="Pacheco R."/>
            <person name="Padilla G."/>
            <person name="Ferreira P."/>
            <person name="Barriuso J."/>
            <person name="Kellner H."/>
            <person name="Castanera R."/>
            <person name="Alfaro M."/>
            <person name="Ramirez L."/>
            <person name="Pisabarro A.G."/>
            <person name="Kuo A."/>
            <person name="Tritt A."/>
            <person name="Lipzen A."/>
            <person name="He G."/>
            <person name="Yan M."/>
            <person name="Ng V."/>
            <person name="Cullen D."/>
            <person name="Martin F."/>
            <person name="Rosso M.-N."/>
            <person name="Henrissat B."/>
            <person name="Hibbett D."/>
            <person name="Martinez A.T."/>
            <person name="Grigoriev I.V."/>
        </authorList>
    </citation>
    <scope>NUCLEOTIDE SEQUENCE</scope>
    <source>
        <strain evidence="3">AH 40177</strain>
    </source>
</reference>
<keyword evidence="1" id="KW-0472">Membrane</keyword>
<proteinExistence type="predicted"/>
<feature type="transmembrane region" description="Helical" evidence="1">
    <location>
        <begin position="151"/>
        <end position="173"/>
    </location>
</feature>
<comment type="caution">
    <text evidence="3">The sequence shown here is derived from an EMBL/GenBank/DDBJ whole genome shotgun (WGS) entry which is preliminary data.</text>
</comment>
<keyword evidence="1" id="KW-0812">Transmembrane</keyword>
<feature type="domain" description="DUF6533" evidence="2">
    <location>
        <begin position="16"/>
        <end position="50"/>
    </location>
</feature>
<sequence length="255" mass="28936">MSVPLTLEEPALQFLDVSSAVLFLYDWILLLPVELEVVWSEKLRPLNVLKGPLAFVQPIEPNTCRILYNTSGWMYITGIALTEVVLTIRTCALWGKDIRLIAGVVIFFMGCWIPEFYIIHLFLDSQTYIPTPFPLFGCMILGGKPILFVEWVILIVYEAMILTLMLIPGVAFFRSGNRSALTTVVYRDGITYYLFLFGMSVTNLLTVLLLPRNLGNLFLPYQRVMHTLLTSRVILHMRSQARKPSTTSPLVINAT</sequence>
<dbReference type="Proteomes" id="UP000772434">
    <property type="component" value="Unassembled WGS sequence"/>
</dbReference>
<protein>
    <recommendedName>
        <fullName evidence="2">DUF6533 domain-containing protein</fullName>
    </recommendedName>
</protein>
<name>A0A9P5PPD3_9AGAR</name>